<evidence type="ECO:0000259" key="1">
    <source>
        <dbReference type="Pfam" id="PF14493"/>
    </source>
</evidence>
<dbReference type="Pfam" id="PF14493">
    <property type="entry name" value="HTH_40"/>
    <property type="match status" value="1"/>
</dbReference>
<dbReference type="AlphaFoldDB" id="A0A1V2UI04"/>
<dbReference type="OrthoDB" id="2168040at2"/>
<evidence type="ECO:0000313" key="2">
    <source>
        <dbReference type="EMBL" id="ONN42972.1"/>
    </source>
</evidence>
<dbReference type="InterPro" id="IPR029491">
    <property type="entry name" value="Helicase_HTH"/>
</dbReference>
<accession>A0A1V2UI04</accession>
<feature type="domain" description="Helicase Helix-turn-helix" evidence="1">
    <location>
        <begin position="242"/>
        <end position="326"/>
    </location>
</feature>
<protein>
    <recommendedName>
        <fullName evidence="1">Helicase Helix-turn-helix domain-containing protein</fullName>
    </recommendedName>
</protein>
<name>A0A1V2UI04_ENTMU</name>
<evidence type="ECO:0000313" key="3">
    <source>
        <dbReference type="Proteomes" id="UP000189299"/>
    </source>
</evidence>
<gene>
    <name evidence="2" type="ORF">BTN92_09425</name>
</gene>
<dbReference type="STRING" id="53346.A5802_000614"/>
<sequence length="339" mass="38980">MTEFILSLFSSSDKLRASSLYQLLSGKRTSSVLLFGFFQRLLVVHGCFPSLKQATFDTQIQQMIDEELLKWEDRELQLTKKGEMRRKNESLLGLHYDKYGRTATISWRLLKFSVQVVSHLSANETAYLPVETGPFYAYQVKRWLKEATCTKTELVAQVSKELSTIFTLMPDEQANFLANQFSGKKQTGLLAYQLTTLEDGTAQQLFQDQCIHRLLAIIEQHSDFLLYDLLAPLLRQNYNQSMLTTRALILSGDSVEQVMVKRGLKKGTINDHLIEWAIFFDDFPFERLIHSETRRSLASLDRPLLTLRYKDLEGQTIDYGEFRLAQIEAFKGGDKNGFA</sequence>
<comment type="caution">
    <text evidence="2">The sequence shown here is derived from an EMBL/GenBank/DDBJ whole genome shotgun (WGS) entry which is preliminary data.</text>
</comment>
<dbReference type="RefSeq" id="WP_077151648.1">
    <property type="nucleotide sequence ID" value="NZ_CABMMO010000008.1"/>
</dbReference>
<organism evidence="2 3">
    <name type="scientific">Enterococcus mundtii</name>
    <dbReference type="NCBI Taxonomy" id="53346"/>
    <lineage>
        <taxon>Bacteria</taxon>
        <taxon>Bacillati</taxon>
        <taxon>Bacillota</taxon>
        <taxon>Bacilli</taxon>
        <taxon>Lactobacillales</taxon>
        <taxon>Enterococcaceae</taxon>
        <taxon>Enterococcus</taxon>
    </lineage>
</organism>
<dbReference type="EMBL" id="MSTR01000008">
    <property type="protein sequence ID" value="ONN42972.1"/>
    <property type="molecule type" value="Genomic_DNA"/>
</dbReference>
<proteinExistence type="predicted"/>
<reference evidence="2 3" key="1">
    <citation type="submission" date="2016-12" db="EMBL/GenBank/DDBJ databases">
        <authorList>
            <person name="Song W.-J."/>
            <person name="Kurnit D.M."/>
        </authorList>
    </citation>
    <scope>NUCLEOTIDE SEQUENCE [LARGE SCALE GENOMIC DNA]</scope>
    <source>
        <strain evidence="2 3">CGB1038-1_S1</strain>
    </source>
</reference>
<dbReference type="Proteomes" id="UP000189299">
    <property type="component" value="Unassembled WGS sequence"/>
</dbReference>